<feature type="transmembrane region" description="Helical" evidence="6">
    <location>
        <begin position="29"/>
        <end position="46"/>
    </location>
</feature>
<feature type="transmembrane region" description="Helical" evidence="6">
    <location>
        <begin position="111"/>
        <end position="132"/>
    </location>
</feature>
<protein>
    <submittedName>
        <fullName evidence="7">Uncharacterized membrane protein YhhN</fullName>
    </submittedName>
</protein>
<comment type="similarity">
    <text evidence="2">Belongs to the TMEM86 family.</text>
</comment>
<reference evidence="8" key="1">
    <citation type="submission" date="2016-11" db="EMBL/GenBank/DDBJ databases">
        <authorList>
            <person name="Varghese N."/>
            <person name="Submissions S."/>
        </authorList>
    </citation>
    <scope>NUCLEOTIDE SEQUENCE [LARGE SCALE GENOMIC DNA]</scope>
    <source>
        <strain evidence="8">DSM 19741</strain>
    </source>
</reference>
<dbReference type="GO" id="GO:0016020">
    <property type="term" value="C:membrane"/>
    <property type="evidence" value="ECO:0007669"/>
    <property type="project" value="UniProtKB-SubCell"/>
</dbReference>
<evidence type="ECO:0000313" key="7">
    <source>
        <dbReference type="EMBL" id="SHG18014.1"/>
    </source>
</evidence>
<name>A0A1M5HPW0_9FLAO</name>
<keyword evidence="5 6" id="KW-0472">Membrane</keyword>
<keyword evidence="8" id="KW-1185">Reference proteome</keyword>
<evidence type="ECO:0000313" key="8">
    <source>
        <dbReference type="Proteomes" id="UP000184036"/>
    </source>
</evidence>
<dbReference type="OrthoDB" id="5651790at2"/>
<evidence type="ECO:0000256" key="4">
    <source>
        <dbReference type="ARBA" id="ARBA00022989"/>
    </source>
</evidence>
<dbReference type="Pfam" id="PF07947">
    <property type="entry name" value="YhhN"/>
    <property type="match status" value="1"/>
</dbReference>
<organism evidence="7 8">
    <name type="scientific">Flavobacterium segetis</name>
    <dbReference type="NCBI Taxonomy" id="271157"/>
    <lineage>
        <taxon>Bacteria</taxon>
        <taxon>Pseudomonadati</taxon>
        <taxon>Bacteroidota</taxon>
        <taxon>Flavobacteriia</taxon>
        <taxon>Flavobacteriales</taxon>
        <taxon>Flavobacteriaceae</taxon>
        <taxon>Flavobacterium</taxon>
    </lineage>
</organism>
<evidence type="ECO:0000256" key="6">
    <source>
        <dbReference type="SAM" id="Phobius"/>
    </source>
</evidence>
<evidence type="ECO:0000256" key="1">
    <source>
        <dbReference type="ARBA" id="ARBA00004141"/>
    </source>
</evidence>
<dbReference type="AlphaFoldDB" id="A0A1M5HPW0"/>
<keyword evidence="4 6" id="KW-1133">Transmembrane helix</keyword>
<comment type="subcellular location">
    <subcellularLocation>
        <location evidence="1">Membrane</location>
        <topology evidence="1">Multi-pass membrane protein</topology>
    </subcellularLocation>
</comment>
<dbReference type="PANTHER" id="PTHR31885">
    <property type="entry name" value="GH04784P"/>
    <property type="match status" value="1"/>
</dbReference>
<dbReference type="InterPro" id="IPR012506">
    <property type="entry name" value="TMEM86B-like"/>
</dbReference>
<feature type="transmembrane region" description="Helical" evidence="6">
    <location>
        <begin position="55"/>
        <end position="72"/>
    </location>
</feature>
<dbReference type="STRING" id="271157.SAMN05444396_105241"/>
<keyword evidence="3 6" id="KW-0812">Transmembrane</keyword>
<sequence length="227" mass="26458">MKSSFVLRSFAVFCIIYLGIILLRMENTAWFLKPILLPFLIFAVYIHEKFTSKRILLIALTFSWIGDIILLFTDKGELYFICGLIAFLISHIFYIVLFNKQLKMYIKKSKTIYWIGITLIIFYLVTMMLILLPNLGPLFIPVFVYAMTISIMLVFAFKGFLNWDKPANSYIFIGAIIFVASDSLLAFDKFYAQIQYSSFLIMITYLTAQYLIVIGVLKLNKKRLQFL</sequence>
<feature type="transmembrane region" description="Helical" evidence="6">
    <location>
        <begin position="5"/>
        <end position="23"/>
    </location>
</feature>
<evidence type="ECO:0000256" key="2">
    <source>
        <dbReference type="ARBA" id="ARBA00007375"/>
    </source>
</evidence>
<feature type="transmembrane region" description="Helical" evidence="6">
    <location>
        <begin position="78"/>
        <end position="99"/>
    </location>
</feature>
<proteinExistence type="inferred from homology"/>
<feature type="transmembrane region" description="Helical" evidence="6">
    <location>
        <begin position="199"/>
        <end position="217"/>
    </location>
</feature>
<dbReference type="EMBL" id="FQWE01000005">
    <property type="protein sequence ID" value="SHG18014.1"/>
    <property type="molecule type" value="Genomic_DNA"/>
</dbReference>
<evidence type="ECO:0000256" key="5">
    <source>
        <dbReference type="ARBA" id="ARBA00023136"/>
    </source>
</evidence>
<feature type="transmembrane region" description="Helical" evidence="6">
    <location>
        <begin position="169"/>
        <end position="187"/>
    </location>
</feature>
<gene>
    <name evidence="7" type="ORF">SAMN05444396_105241</name>
</gene>
<feature type="transmembrane region" description="Helical" evidence="6">
    <location>
        <begin position="138"/>
        <end position="157"/>
    </location>
</feature>
<dbReference type="RefSeq" id="WP_072991248.1">
    <property type="nucleotide sequence ID" value="NZ_FQWE01000005.1"/>
</dbReference>
<dbReference type="GO" id="GO:0016787">
    <property type="term" value="F:hydrolase activity"/>
    <property type="evidence" value="ECO:0007669"/>
    <property type="project" value="TreeGrafter"/>
</dbReference>
<dbReference type="PANTHER" id="PTHR31885:SF6">
    <property type="entry name" value="GH04784P"/>
    <property type="match status" value="1"/>
</dbReference>
<evidence type="ECO:0000256" key="3">
    <source>
        <dbReference type="ARBA" id="ARBA00022692"/>
    </source>
</evidence>
<accession>A0A1M5HPW0</accession>
<dbReference type="Proteomes" id="UP000184036">
    <property type="component" value="Unassembled WGS sequence"/>
</dbReference>